<evidence type="ECO:0000256" key="7">
    <source>
        <dbReference type="ARBA" id="ARBA00022806"/>
    </source>
</evidence>
<accession>A0AAP0EX64</accession>
<evidence type="ECO:0000256" key="4">
    <source>
        <dbReference type="ARBA" id="ARBA00022723"/>
    </source>
</evidence>
<feature type="domain" description="Helicase ATP-binding" evidence="14">
    <location>
        <begin position="6"/>
        <end position="452"/>
    </location>
</feature>
<name>A0AAP0EX64_9MAGN</name>
<dbReference type="AlphaFoldDB" id="A0AAP0EX64"/>
<evidence type="ECO:0000256" key="12">
    <source>
        <dbReference type="ARBA" id="ARBA00023242"/>
    </source>
</evidence>
<dbReference type="GO" id="GO:0003677">
    <property type="term" value="F:DNA binding"/>
    <property type="evidence" value="ECO:0007669"/>
    <property type="project" value="InterPro"/>
</dbReference>
<reference evidence="15 16" key="1">
    <citation type="submission" date="2024-01" db="EMBL/GenBank/DDBJ databases">
        <title>Genome assemblies of Stephania.</title>
        <authorList>
            <person name="Yang L."/>
        </authorList>
    </citation>
    <scope>NUCLEOTIDE SEQUENCE [LARGE SCALE GENOMIC DNA]</scope>
    <source>
        <strain evidence="15">JXDWG</strain>
        <tissue evidence="15">Leaf</tissue>
    </source>
</reference>
<dbReference type="GO" id="GO:0005634">
    <property type="term" value="C:nucleus"/>
    <property type="evidence" value="ECO:0007669"/>
    <property type="project" value="UniProtKB-SubCell"/>
</dbReference>
<dbReference type="PANTHER" id="PTHR11472">
    <property type="entry name" value="DNA REPAIR DEAD HELICASE RAD3/XP-D SUBFAMILY MEMBER"/>
    <property type="match status" value="1"/>
</dbReference>
<dbReference type="GO" id="GO:0046872">
    <property type="term" value="F:metal ion binding"/>
    <property type="evidence" value="ECO:0007669"/>
    <property type="project" value="UniProtKB-KW"/>
</dbReference>
<evidence type="ECO:0000259" key="14">
    <source>
        <dbReference type="PROSITE" id="PS51193"/>
    </source>
</evidence>
<comment type="cofactor">
    <cofactor evidence="1">
        <name>[4Fe-4S] cluster</name>
        <dbReference type="ChEBI" id="CHEBI:49883"/>
    </cofactor>
</comment>
<evidence type="ECO:0000256" key="9">
    <source>
        <dbReference type="ARBA" id="ARBA00023004"/>
    </source>
</evidence>
<dbReference type="InterPro" id="IPR027417">
    <property type="entry name" value="P-loop_NTPase"/>
</dbReference>
<evidence type="ECO:0000256" key="3">
    <source>
        <dbReference type="ARBA" id="ARBA00008435"/>
    </source>
</evidence>
<keyword evidence="5" id="KW-0547">Nucleotide-binding</keyword>
<keyword evidence="8" id="KW-0067">ATP-binding</keyword>
<dbReference type="SUPFAM" id="SSF52540">
    <property type="entry name" value="P-loop containing nucleoside triphosphate hydrolases"/>
    <property type="match status" value="1"/>
</dbReference>
<evidence type="ECO:0000256" key="8">
    <source>
        <dbReference type="ARBA" id="ARBA00022840"/>
    </source>
</evidence>
<proteinExistence type="inferred from homology"/>
<dbReference type="Gene3D" id="3.40.50.300">
    <property type="entry name" value="P-loop containing nucleotide triphosphate hydrolases"/>
    <property type="match status" value="3"/>
</dbReference>
<keyword evidence="6" id="KW-0378">Hydrolase</keyword>
<dbReference type="CDD" id="cd18788">
    <property type="entry name" value="SF2_C_XPD"/>
    <property type="match status" value="1"/>
</dbReference>
<keyword evidence="7" id="KW-0347">Helicase</keyword>
<evidence type="ECO:0000256" key="13">
    <source>
        <dbReference type="SAM" id="MobiDB-lite"/>
    </source>
</evidence>
<dbReference type="PROSITE" id="PS51193">
    <property type="entry name" value="HELICASE_ATP_BIND_2"/>
    <property type="match status" value="1"/>
</dbReference>
<feature type="region of interest" description="Disordered" evidence="13">
    <location>
        <begin position="99"/>
        <end position="124"/>
    </location>
</feature>
<evidence type="ECO:0000256" key="11">
    <source>
        <dbReference type="ARBA" id="ARBA00023235"/>
    </source>
</evidence>
<evidence type="ECO:0000256" key="2">
    <source>
        <dbReference type="ARBA" id="ARBA00004123"/>
    </source>
</evidence>
<dbReference type="Pfam" id="PF06733">
    <property type="entry name" value="DEAD_2"/>
    <property type="match status" value="1"/>
</dbReference>
<evidence type="ECO:0000256" key="6">
    <source>
        <dbReference type="ARBA" id="ARBA00022801"/>
    </source>
</evidence>
<gene>
    <name evidence="15" type="ORF">Scep_024429</name>
</gene>
<dbReference type="InterPro" id="IPR013020">
    <property type="entry name" value="Rad3/Chl1-like"/>
</dbReference>
<dbReference type="SMART" id="SM00491">
    <property type="entry name" value="HELICc2"/>
    <property type="match status" value="1"/>
</dbReference>
<dbReference type="GO" id="GO:0005524">
    <property type="term" value="F:ATP binding"/>
    <property type="evidence" value="ECO:0007669"/>
    <property type="project" value="UniProtKB-KW"/>
</dbReference>
<dbReference type="GO" id="GO:0006139">
    <property type="term" value="P:nucleobase-containing compound metabolic process"/>
    <property type="evidence" value="ECO:0007669"/>
    <property type="project" value="InterPro"/>
</dbReference>
<dbReference type="PANTHER" id="PTHR11472:SF41">
    <property type="entry name" value="ATP-DEPENDENT DNA HELICASE DDX11-RELATED"/>
    <property type="match status" value="1"/>
</dbReference>
<dbReference type="Pfam" id="PF13307">
    <property type="entry name" value="Helicase_C_2"/>
    <property type="match status" value="1"/>
</dbReference>
<comment type="subcellular location">
    <subcellularLocation>
        <location evidence="2">Nucleus</location>
    </subcellularLocation>
</comment>
<dbReference type="SMART" id="SM00488">
    <property type="entry name" value="DEXDc2"/>
    <property type="match status" value="1"/>
</dbReference>
<feature type="compositionally biased region" description="Basic residues" evidence="13">
    <location>
        <begin position="103"/>
        <end position="114"/>
    </location>
</feature>
<keyword evidence="16" id="KW-1185">Reference proteome</keyword>
<dbReference type="InterPro" id="IPR010614">
    <property type="entry name" value="RAD3-like_helicase_DEAD"/>
</dbReference>
<dbReference type="Proteomes" id="UP001419268">
    <property type="component" value="Unassembled WGS sequence"/>
</dbReference>
<dbReference type="InterPro" id="IPR014001">
    <property type="entry name" value="Helicase_ATP-bd"/>
</dbReference>
<keyword evidence="10" id="KW-0411">Iron-sulfur</keyword>
<feature type="compositionally biased region" description="Polar residues" evidence="13">
    <location>
        <begin position="68"/>
        <end position="79"/>
    </location>
</feature>
<keyword evidence="4" id="KW-0479">Metal-binding</keyword>
<feature type="region of interest" description="Disordered" evidence="13">
    <location>
        <begin position="66"/>
        <end position="86"/>
    </location>
</feature>
<evidence type="ECO:0000256" key="10">
    <source>
        <dbReference type="ARBA" id="ARBA00023014"/>
    </source>
</evidence>
<dbReference type="GO" id="GO:0051536">
    <property type="term" value="F:iron-sulfur cluster binding"/>
    <property type="evidence" value="ECO:0007669"/>
    <property type="project" value="UniProtKB-KW"/>
</dbReference>
<dbReference type="GO" id="GO:0034085">
    <property type="term" value="P:establishment of sister chromatid cohesion"/>
    <property type="evidence" value="ECO:0007669"/>
    <property type="project" value="TreeGrafter"/>
</dbReference>
<dbReference type="GO" id="GO:0016818">
    <property type="term" value="F:hydrolase activity, acting on acid anhydrides, in phosphorus-containing anhydrides"/>
    <property type="evidence" value="ECO:0007669"/>
    <property type="project" value="InterPro"/>
</dbReference>
<dbReference type="InterPro" id="IPR006554">
    <property type="entry name" value="Helicase-like_DEXD_c2"/>
</dbReference>
<keyword evidence="9" id="KW-0408">Iron</keyword>
<comment type="similarity">
    <text evidence="3">Belongs to the DEAD box helicase family. DEAH subfamily. DDX11/CHL1 sub-subfamily.</text>
</comment>
<dbReference type="GO" id="GO:0003678">
    <property type="term" value="F:DNA helicase activity"/>
    <property type="evidence" value="ECO:0007669"/>
    <property type="project" value="InterPro"/>
</dbReference>
<organism evidence="15 16">
    <name type="scientific">Stephania cephalantha</name>
    <dbReference type="NCBI Taxonomy" id="152367"/>
    <lineage>
        <taxon>Eukaryota</taxon>
        <taxon>Viridiplantae</taxon>
        <taxon>Streptophyta</taxon>
        <taxon>Embryophyta</taxon>
        <taxon>Tracheophyta</taxon>
        <taxon>Spermatophyta</taxon>
        <taxon>Magnoliopsida</taxon>
        <taxon>Ranunculales</taxon>
        <taxon>Menispermaceae</taxon>
        <taxon>Menispermoideae</taxon>
        <taxon>Cissampelideae</taxon>
        <taxon>Stephania</taxon>
    </lineage>
</organism>
<evidence type="ECO:0000256" key="5">
    <source>
        <dbReference type="ARBA" id="ARBA00022741"/>
    </source>
</evidence>
<dbReference type="EMBL" id="JBBNAG010000010">
    <property type="protein sequence ID" value="KAK9100999.1"/>
    <property type="molecule type" value="Genomic_DNA"/>
</dbReference>
<keyword evidence="11" id="KW-0413">Isomerase</keyword>
<comment type="caution">
    <text evidence="15">The sequence shown here is derived from an EMBL/GenBank/DDBJ whole genome shotgun (WGS) entry which is preliminary data.</text>
</comment>
<sequence length="803" mass="89736">MEDKEPPQFPAFPFEPYQIQIDFMRALYDALNSGGVAMLESPTGTGKTLSLICSALQWVVDRRRQCPDSDQLSKSNGDLASNDEPDWMRDFVVEKKDLGVGGKPKKKKKKKGSRSMKSTGVCRDLLGEEDKGEKEIRDETELSEEREFLVGEYESEDEGMRIGGLKRRGDGALLSSSDGVDDEEEEDEEEVKDFKVYFCSRTHSQLSQFLKELRRTVFASELNVVCLGSRKNLCINDDVLKLGNSTRINERCLELQKNKKQDTSKTKALSDGRKIRRTKASSGCPMLRKQRLQKEFRREMSQNGALDIEDLAQLGRKIGTCPYYGSRSIVSAADLVILPYQSLLLKSAQESLGLNLKNCVVIIDEAHNLADALTSMYDSKITLSQVTGYGVKLFNSQRGSIDDGEKSGLGSLLSGFQTLSNILFSLTNNDGDGRMIVSRRKPTCSGQQEEGYLKYVMLAGEKIFSEVVGQAHAVVLAGGTLRPIEEMRERLFPWLAPDQFHFFSCDHIVPPESILPIAVPIGPSGISFDFSYNSRSSPSMIEELGRLLCNLVAVVPEGIVIFFPSFEYEAQVHDAWLHSGFLARIMKKKLVFREPRSNVDVDIILKEYKEFITKLSSRDIGEGSVPHNGAILLAVVGGKMSEGINFSDGMGRCVIMVGLPYPSPSDIELMERIKHIEGLGGSISSGASEPWISNESSNGNTVQAGFDVLRNCKRRGREYYENLCMKAVNQSIGRAIRHINDYAAILLVDSRYASDRSTGSFSNPSRKLPQWIKDRLISTAQSYGEIHRMVHQFFKFNKQKQHQ</sequence>
<evidence type="ECO:0000313" key="15">
    <source>
        <dbReference type="EMBL" id="KAK9100999.1"/>
    </source>
</evidence>
<dbReference type="InterPro" id="IPR006555">
    <property type="entry name" value="ATP-dep_Helicase_C"/>
</dbReference>
<dbReference type="NCBIfam" id="TIGR00604">
    <property type="entry name" value="rad3"/>
    <property type="match status" value="1"/>
</dbReference>
<dbReference type="InterPro" id="IPR045028">
    <property type="entry name" value="DinG/Rad3-like"/>
</dbReference>
<dbReference type="SMART" id="SM00487">
    <property type="entry name" value="DEXDc"/>
    <property type="match status" value="1"/>
</dbReference>
<evidence type="ECO:0000313" key="16">
    <source>
        <dbReference type="Proteomes" id="UP001419268"/>
    </source>
</evidence>
<dbReference type="InterPro" id="IPR014013">
    <property type="entry name" value="Helic_SF1/SF2_ATP-bd_DinG/Rad3"/>
</dbReference>
<protein>
    <recommendedName>
        <fullName evidence="14">Helicase ATP-binding domain-containing protein</fullName>
    </recommendedName>
</protein>
<keyword evidence="12" id="KW-0539">Nucleus</keyword>
<evidence type="ECO:0000256" key="1">
    <source>
        <dbReference type="ARBA" id="ARBA00001966"/>
    </source>
</evidence>